<evidence type="ECO:0000256" key="1">
    <source>
        <dbReference type="ARBA" id="ARBA00022630"/>
    </source>
</evidence>
<dbReference type="AlphaFoldDB" id="A0A1S6IS12"/>
<accession>A0A1S6IS12</accession>
<organism evidence="4 5">
    <name type="scientific">Jeotgalibaca dankookensis</name>
    <dbReference type="NCBI Taxonomy" id="708126"/>
    <lineage>
        <taxon>Bacteria</taxon>
        <taxon>Bacillati</taxon>
        <taxon>Bacillota</taxon>
        <taxon>Bacilli</taxon>
        <taxon>Lactobacillales</taxon>
        <taxon>Carnobacteriaceae</taxon>
        <taxon>Jeotgalibaca</taxon>
    </lineage>
</organism>
<dbReference type="OrthoDB" id="9806724at2"/>
<protein>
    <submittedName>
        <fullName evidence="4">Putative oxidoreductase</fullName>
        <ecNumber evidence="4">1.-.-.-</ecNumber>
    </submittedName>
</protein>
<dbReference type="PANTHER" id="PTHR43656:SF2">
    <property type="entry name" value="BINDING OXIDOREDUCTASE, PUTATIVE (AFU_ORTHOLOGUE AFUA_2G08260)-RELATED"/>
    <property type="match status" value="1"/>
</dbReference>
<keyword evidence="1" id="KW-0285">Flavoprotein</keyword>
<dbReference type="EC" id="1.-.-.-" evidence="4"/>
<evidence type="ECO:0000259" key="3">
    <source>
        <dbReference type="Pfam" id="PF00724"/>
    </source>
</evidence>
<keyword evidence="2 4" id="KW-0560">Oxidoreductase</keyword>
<dbReference type="InterPro" id="IPR013785">
    <property type="entry name" value="Aldolase_TIM"/>
</dbReference>
<sequence>MEEKDTALFESFTFPSGVTIENRLLMAPMTTNSSFINGMVTTDELNYYQRRTKGLGAVITSCAHVLENGRFPGSLSAASDEMIPSLKKLADTIHENGTKAILQIFHVGRMGSSEGLKGLQPVSASAVASLRPNAEVPRALESQEVEEVIEAFGQATRRAIEAGFDGVELHGANTYLIQQFFSPHSNRREDKWGGTREARMKFPLAVVDAAKKAVTEHATKPFVLGYRISPEELENPGITFEDTAALLEHLTQKDLDYIHLSLGHYQQSSIRDQADKEPMLDKVLAVIDNRVPVIGVGQVHTLDEAAEVVASGASLVAVGRQLIVEPDWLEKEKNNQPIRSALSNESRSDLAIPNMMWAYLKSVPGWVPFK</sequence>
<dbReference type="STRING" id="708126.BW727_102024"/>
<dbReference type="SUPFAM" id="SSF51395">
    <property type="entry name" value="FMN-linked oxidoreductases"/>
    <property type="match status" value="1"/>
</dbReference>
<evidence type="ECO:0000313" key="4">
    <source>
        <dbReference type="EMBL" id="AQS54338.1"/>
    </source>
</evidence>
<evidence type="ECO:0000256" key="2">
    <source>
        <dbReference type="ARBA" id="ARBA00023002"/>
    </source>
</evidence>
<dbReference type="KEGG" id="jda:BW727_102024"/>
<dbReference type="InterPro" id="IPR001155">
    <property type="entry name" value="OxRdtase_FMN_N"/>
</dbReference>
<evidence type="ECO:0000313" key="5">
    <source>
        <dbReference type="Proteomes" id="UP000188993"/>
    </source>
</evidence>
<dbReference type="GO" id="GO:0016491">
    <property type="term" value="F:oxidoreductase activity"/>
    <property type="evidence" value="ECO:0007669"/>
    <property type="project" value="UniProtKB-KW"/>
</dbReference>
<dbReference type="GO" id="GO:0010181">
    <property type="term" value="F:FMN binding"/>
    <property type="evidence" value="ECO:0007669"/>
    <property type="project" value="InterPro"/>
</dbReference>
<dbReference type="Pfam" id="PF00724">
    <property type="entry name" value="Oxidored_FMN"/>
    <property type="match status" value="1"/>
</dbReference>
<dbReference type="RefSeq" id="WP_062469175.1">
    <property type="nucleotide sequence ID" value="NZ_BBYN01000011.1"/>
</dbReference>
<name>A0A1S6IS12_9LACT</name>
<dbReference type="EMBL" id="CP019728">
    <property type="protein sequence ID" value="AQS54338.1"/>
    <property type="molecule type" value="Genomic_DNA"/>
</dbReference>
<dbReference type="Proteomes" id="UP000188993">
    <property type="component" value="Chromosome"/>
</dbReference>
<dbReference type="PANTHER" id="PTHR43656">
    <property type="entry name" value="BINDING OXIDOREDUCTASE, PUTATIVE (AFU_ORTHOLOGUE AFUA_2G08260)-RELATED"/>
    <property type="match status" value="1"/>
</dbReference>
<gene>
    <name evidence="4" type="ORF">BW727_102024</name>
</gene>
<keyword evidence="5" id="KW-1185">Reference proteome</keyword>
<feature type="domain" description="NADH:flavin oxidoreductase/NADH oxidase N-terminal" evidence="3">
    <location>
        <begin position="8"/>
        <end position="336"/>
    </location>
</feature>
<reference evidence="4 5" key="1">
    <citation type="journal article" date="2014" name="Int. J. Syst. Evol. Microbiol.">
        <title>Jeotgalibaca dankookensis gen. nov., sp. nov., a member of the family Carnobacteriaceae, isolated from seujeot (Korean traditional food).</title>
        <authorList>
            <person name="Lee D.G."/>
            <person name="Trujillo M.E."/>
            <person name="Kang H."/>
            <person name="Ahn T.Y."/>
        </authorList>
    </citation>
    <scope>NUCLEOTIDE SEQUENCE [LARGE SCALE GENOMIC DNA]</scope>
    <source>
        <strain evidence="4 5">EX-07</strain>
    </source>
</reference>
<proteinExistence type="predicted"/>
<dbReference type="InterPro" id="IPR051799">
    <property type="entry name" value="NADH_flavin_oxidoreductase"/>
</dbReference>
<dbReference type="Gene3D" id="3.20.20.70">
    <property type="entry name" value="Aldolase class I"/>
    <property type="match status" value="1"/>
</dbReference>
<dbReference type="CDD" id="cd04735">
    <property type="entry name" value="OYE_like_4_FMN"/>
    <property type="match status" value="1"/>
</dbReference>